<evidence type="ECO:0000313" key="2">
    <source>
        <dbReference type="EMBL" id="KAK3390318.1"/>
    </source>
</evidence>
<protein>
    <submittedName>
        <fullName evidence="2">Uncharacterized protein</fullName>
    </submittedName>
</protein>
<dbReference type="AlphaFoldDB" id="A0AAE0NYV5"/>
<dbReference type="Proteomes" id="UP001285441">
    <property type="component" value="Unassembled WGS sequence"/>
</dbReference>
<evidence type="ECO:0000256" key="1">
    <source>
        <dbReference type="SAM" id="MobiDB-lite"/>
    </source>
</evidence>
<gene>
    <name evidence="2" type="ORF">B0H63DRAFT_465245</name>
</gene>
<dbReference type="PANTHER" id="PTHR38790:SF4">
    <property type="entry name" value="2EXR DOMAIN-CONTAINING PROTEIN"/>
    <property type="match status" value="1"/>
</dbReference>
<dbReference type="EMBL" id="JAULSW010000002">
    <property type="protein sequence ID" value="KAK3390318.1"/>
    <property type="molecule type" value="Genomic_DNA"/>
</dbReference>
<accession>A0AAE0NYV5</accession>
<proteinExistence type="predicted"/>
<feature type="region of interest" description="Disordered" evidence="1">
    <location>
        <begin position="1"/>
        <end position="22"/>
    </location>
</feature>
<reference evidence="2" key="2">
    <citation type="submission" date="2023-06" db="EMBL/GenBank/DDBJ databases">
        <authorList>
            <consortium name="Lawrence Berkeley National Laboratory"/>
            <person name="Haridas S."/>
            <person name="Hensen N."/>
            <person name="Bonometti L."/>
            <person name="Westerberg I."/>
            <person name="Brannstrom I.O."/>
            <person name="Guillou S."/>
            <person name="Cros-Aarteil S."/>
            <person name="Calhoun S."/>
            <person name="Kuo A."/>
            <person name="Mondo S."/>
            <person name="Pangilinan J."/>
            <person name="Riley R."/>
            <person name="LaButti K."/>
            <person name="Andreopoulos B."/>
            <person name="Lipzen A."/>
            <person name="Chen C."/>
            <person name="Yanf M."/>
            <person name="Daum C."/>
            <person name="Ng V."/>
            <person name="Clum A."/>
            <person name="Steindorff A."/>
            <person name="Ohm R."/>
            <person name="Martin F."/>
            <person name="Silar P."/>
            <person name="Natvig D."/>
            <person name="Lalanne C."/>
            <person name="Gautier V."/>
            <person name="Ament-velasquez S.L."/>
            <person name="Kruys A."/>
            <person name="Hutchinson M.I."/>
            <person name="Powell A.J."/>
            <person name="Barry K."/>
            <person name="Miller A.N."/>
            <person name="Grigoriev I.V."/>
            <person name="Debuchy R."/>
            <person name="Gladieux P."/>
            <person name="Thoren M.H."/>
            <person name="Johannesson H."/>
        </authorList>
    </citation>
    <scope>NUCLEOTIDE SEQUENCE</scope>
    <source>
        <strain evidence="2">CBS 232.78</strain>
    </source>
</reference>
<comment type="caution">
    <text evidence="2">The sequence shown here is derived from an EMBL/GenBank/DDBJ whole genome shotgun (WGS) entry which is preliminary data.</text>
</comment>
<sequence length="487" mass="55722">MEQSSVSSGDHTPPEIPMQVRTKSWTTVNPQLASPLFGWNIPGEIRNLIFQLALTETDIPYHAAVNHRFHIRYDHEPASDEDDPGRPKHPGWIGSNWARPRYTGSKVIAVALLRTCRRVYMEAAHLPAQQTEIVLHGDARRNPLWKDFEDNFILEDMRGRGANAWYCKLAAKAVPVSQLLSVYELHVFGGLSWQRDTLARLVQQSFERRVRYAAHRRGGGQPEAPVPFRILDNITTLRLTIGCRDWPERGPTYTFEREPLLGLRRAALPGNEWPGSRTPWALALPFMPSLQTLVIDFETEEDRRAELERLINRKVMDWKFIVYTNKHHILPTMGGATTASAGQAQARWHLRNGYGEEGRPETTWNFDNVDTIMKGEPVRKNWLTTDGNKVKKMSWRGHPCHWPWKCKSCADFHNHCAECTKRWVRLQGPFPEGPRLFVWSVTWTAKPQGPEPGIEERGKEEETVSTVENEGSSTGQHVQVPMVVPFL</sequence>
<name>A0AAE0NYV5_9PEZI</name>
<organism evidence="2 3">
    <name type="scientific">Podospora didyma</name>
    <dbReference type="NCBI Taxonomy" id="330526"/>
    <lineage>
        <taxon>Eukaryota</taxon>
        <taxon>Fungi</taxon>
        <taxon>Dikarya</taxon>
        <taxon>Ascomycota</taxon>
        <taxon>Pezizomycotina</taxon>
        <taxon>Sordariomycetes</taxon>
        <taxon>Sordariomycetidae</taxon>
        <taxon>Sordariales</taxon>
        <taxon>Podosporaceae</taxon>
        <taxon>Podospora</taxon>
    </lineage>
</organism>
<evidence type="ECO:0000313" key="3">
    <source>
        <dbReference type="Proteomes" id="UP001285441"/>
    </source>
</evidence>
<dbReference type="PANTHER" id="PTHR38790">
    <property type="entry name" value="2EXR DOMAIN-CONTAINING PROTEIN-RELATED"/>
    <property type="match status" value="1"/>
</dbReference>
<reference evidence="2" key="1">
    <citation type="journal article" date="2023" name="Mol. Phylogenet. Evol.">
        <title>Genome-scale phylogeny and comparative genomics of the fungal order Sordariales.</title>
        <authorList>
            <person name="Hensen N."/>
            <person name="Bonometti L."/>
            <person name="Westerberg I."/>
            <person name="Brannstrom I.O."/>
            <person name="Guillou S."/>
            <person name="Cros-Aarteil S."/>
            <person name="Calhoun S."/>
            <person name="Haridas S."/>
            <person name="Kuo A."/>
            <person name="Mondo S."/>
            <person name="Pangilinan J."/>
            <person name="Riley R."/>
            <person name="LaButti K."/>
            <person name="Andreopoulos B."/>
            <person name="Lipzen A."/>
            <person name="Chen C."/>
            <person name="Yan M."/>
            <person name="Daum C."/>
            <person name="Ng V."/>
            <person name="Clum A."/>
            <person name="Steindorff A."/>
            <person name="Ohm R.A."/>
            <person name="Martin F."/>
            <person name="Silar P."/>
            <person name="Natvig D.O."/>
            <person name="Lalanne C."/>
            <person name="Gautier V."/>
            <person name="Ament-Velasquez S.L."/>
            <person name="Kruys A."/>
            <person name="Hutchinson M.I."/>
            <person name="Powell A.J."/>
            <person name="Barry K."/>
            <person name="Miller A.N."/>
            <person name="Grigoriev I.V."/>
            <person name="Debuchy R."/>
            <person name="Gladieux P."/>
            <person name="Hiltunen Thoren M."/>
            <person name="Johannesson H."/>
        </authorList>
    </citation>
    <scope>NUCLEOTIDE SEQUENCE</scope>
    <source>
        <strain evidence="2">CBS 232.78</strain>
    </source>
</reference>
<keyword evidence="3" id="KW-1185">Reference proteome</keyword>
<feature type="compositionally biased region" description="Polar residues" evidence="1">
    <location>
        <begin position="1"/>
        <end position="10"/>
    </location>
</feature>